<evidence type="ECO:0000259" key="8">
    <source>
        <dbReference type="Pfam" id="PF08439"/>
    </source>
</evidence>
<feature type="domain" description="Oligopeptidase F N-terminal" evidence="8">
    <location>
        <begin position="116"/>
        <end position="172"/>
    </location>
</feature>
<dbReference type="GO" id="GO:0004222">
    <property type="term" value="F:metalloendopeptidase activity"/>
    <property type="evidence" value="ECO:0007669"/>
    <property type="project" value="InterPro"/>
</dbReference>
<dbReference type="GO" id="GO:0006508">
    <property type="term" value="P:proteolysis"/>
    <property type="evidence" value="ECO:0007669"/>
    <property type="project" value="UniProtKB-KW"/>
</dbReference>
<organism evidence="9 10">
    <name type="scientific">candidate division WWE3 bacterium CG23_combo_of_CG06-09_8_20_14_all_40_14</name>
    <dbReference type="NCBI Taxonomy" id="1975095"/>
    <lineage>
        <taxon>Bacteria</taxon>
        <taxon>Katanobacteria</taxon>
    </lineage>
</organism>
<dbReference type="AlphaFoldDB" id="A0A2G9XBZ5"/>
<gene>
    <name evidence="9" type="ORF">COX53_02575</name>
</gene>
<evidence type="ECO:0000313" key="9">
    <source>
        <dbReference type="EMBL" id="PIP04447.1"/>
    </source>
</evidence>
<sequence length="595" mass="68936">MQKHPETSWDLTTIIPKEASLEKEKQKVFSKSYEFINKWKGREDYLKSPDTLKEALSDYEGWLAFYAGGGNPGYYIGLKHSLDQRNSKIKAALAKIEEQTVKIENDIQFFEYRLSKVPPKQQKIFLKYPPLKRYNHFLKKLFENAKYLLSEKEEKILNFTHKSSYSNWVQMTSSLLSKEQAMVKDEKGKKRKATLPEITSFLNSPNKNVRDTSAKAFNKLLAKNADIAENEMNSILQSKKIIDELRAVPRPDLIRHLEDDIETEVVDTLIKSVADNFWLAHKYYELKSKLLKVKKLKYHERNVEYGKINVMFKYEGTVELIGKVLRTLNPQFSEIFSDMVDNRHIDVYPKLGKTAGAFCAGGLISQPTFILLNHTNRFSDVLTLAHETGHAIHNFLSKKTQTPVNYEISLATAETASTFVEDFIVEELLKTTDPKNKLAIIMHKLNSDISTIFRQTACYKFELELHKNFRERGYLSKSEIGKLFQKNMRAYMGNFVEQSPGSENWWVYWSHIRSFFYVYSYTSGLLISKSLQSMVKENPKNIDKVKKFLSAGSSKSTYEIFEKLGIDITDKNFWLIGIREVENLLEIANNLAQKL</sequence>
<dbReference type="InterPro" id="IPR042088">
    <property type="entry name" value="OligoPept_F_C"/>
</dbReference>
<dbReference type="Pfam" id="PF01432">
    <property type="entry name" value="Peptidase_M3"/>
    <property type="match status" value="1"/>
</dbReference>
<proteinExistence type="inferred from homology"/>
<dbReference type="InterPro" id="IPR045090">
    <property type="entry name" value="Pept_M3A_M3B"/>
</dbReference>
<name>A0A2G9XBZ5_UNCKA</name>
<accession>A0A2G9XBZ5</accession>
<feature type="domain" description="Peptidase M3A/M3B catalytic" evidence="7">
    <location>
        <begin position="201"/>
        <end position="577"/>
    </location>
</feature>
<evidence type="ECO:0000256" key="5">
    <source>
        <dbReference type="ARBA" id="ARBA00023049"/>
    </source>
</evidence>
<keyword evidence="4 6" id="KW-0862">Zinc</keyword>
<evidence type="ECO:0000259" key="7">
    <source>
        <dbReference type="Pfam" id="PF01432"/>
    </source>
</evidence>
<evidence type="ECO:0000256" key="6">
    <source>
        <dbReference type="RuleBase" id="RU003435"/>
    </source>
</evidence>
<dbReference type="Gene3D" id="1.20.140.70">
    <property type="entry name" value="Oligopeptidase f, N-terminal domain"/>
    <property type="match status" value="1"/>
</dbReference>
<comment type="caution">
    <text evidence="9">The sequence shown here is derived from an EMBL/GenBank/DDBJ whole genome shotgun (WGS) entry which is preliminary data.</text>
</comment>
<dbReference type="Pfam" id="PF08439">
    <property type="entry name" value="Peptidase_M3_N"/>
    <property type="match status" value="1"/>
</dbReference>
<reference evidence="9 10" key="1">
    <citation type="submission" date="2017-09" db="EMBL/GenBank/DDBJ databases">
        <title>Depth-based differentiation of microbial function through sediment-hosted aquifers and enrichment of novel symbionts in the deep terrestrial subsurface.</title>
        <authorList>
            <person name="Probst A.J."/>
            <person name="Ladd B."/>
            <person name="Jarett J.K."/>
            <person name="Geller-Mcgrath D.E."/>
            <person name="Sieber C.M."/>
            <person name="Emerson J.B."/>
            <person name="Anantharaman K."/>
            <person name="Thomas B.C."/>
            <person name="Malmstrom R."/>
            <person name="Stieglmeier M."/>
            <person name="Klingl A."/>
            <person name="Woyke T."/>
            <person name="Ryan C.M."/>
            <person name="Banfield J.F."/>
        </authorList>
    </citation>
    <scope>NUCLEOTIDE SEQUENCE [LARGE SCALE GENOMIC DNA]</scope>
    <source>
        <strain evidence="9">CG23_combo_of_CG06-09_8_20_14_all_40_14</strain>
    </source>
</reference>
<evidence type="ECO:0000256" key="2">
    <source>
        <dbReference type="ARBA" id="ARBA00022723"/>
    </source>
</evidence>
<dbReference type="CDD" id="cd09610">
    <property type="entry name" value="M3B_PepF"/>
    <property type="match status" value="1"/>
</dbReference>
<evidence type="ECO:0000313" key="10">
    <source>
        <dbReference type="Proteomes" id="UP000231388"/>
    </source>
</evidence>
<comment type="cofactor">
    <cofactor evidence="6">
        <name>Zn(2+)</name>
        <dbReference type="ChEBI" id="CHEBI:29105"/>
    </cofactor>
    <text evidence="6">Binds 1 zinc ion.</text>
</comment>
<dbReference type="PANTHER" id="PTHR11804">
    <property type="entry name" value="PROTEASE M3 THIMET OLIGOPEPTIDASE-RELATED"/>
    <property type="match status" value="1"/>
</dbReference>
<dbReference type="InterPro" id="IPR001567">
    <property type="entry name" value="Pept_M3A_M3B_dom"/>
</dbReference>
<dbReference type="InterPro" id="IPR013647">
    <property type="entry name" value="OligopepF_N_dom"/>
</dbReference>
<dbReference type="SUPFAM" id="SSF55486">
    <property type="entry name" value="Metalloproteases ('zincins'), catalytic domain"/>
    <property type="match status" value="1"/>
</dbReference>
<dbReference type="Proteomes" id="UP000231388">
    <property type="component" value="Unassembled WGS sequence"/>
</dbReference>
<keyword evidence="1 6" id="KW-0645">Protease</keyword>
<keyword evidence="5 6" id="KW-0482">Metalloprotease</keyword>
<keyword evidence="3 6" id="KW-0378">Hydrolase</keyword>
<evidence type="ECO:0000256" key="1">
    <source>
        <dbReference type="ARBA" id="ARBA00022670"/>
    </source>
</evidence>
<comment type="similarity">
    <text evidence="6">Belongs to the peptidase M3 family.</text>
</comment>
<dbReference type="EMBL" id="PCQY01000031">
    <property type="protein sequence ID" value="PIP04447.1"/>
    <property type="molecule type" value="Genomic_DNA"/>
</dbReference>
<keyword evidence="2 6" id="KW-0479">Metal-binding</keyword>
<evidence type="ECO:0008006" key="11">
    <source>
        <dbReference type="Google" id="ProtNLM"/>
    </source>
</evidence>
<dbReference type="Gene3D" id="1.10.1370.20">
    <property type="entry name" value="Oligoendopeptidase f, C-terminal domain"/>
    <property type="match status" value="1"/>
</dbReference>
<evidence type="ECO:0000256" key="3">
    <source>
        <dbReference type="ARBA" id="ARBA00022801"/>
    </source>
</evidence>
<dbReference type="PANTHER" id="PTHR11804:SF84">
    <property type="entry name" value="SACCHAROLYSIN"/>
    <property type="match status" value="1"/>
</dbReference>
<evidence type="ECO:0000256" key="4">
    <source>
        <dbReference type="ARBA" id="ARBA00022833"/>
    </source>
</evidence>
<dbReference type="GO" id="GO:0006518">
    <property type="term" value="P:peptide metabolic process"/>
    <property type="evidence" value="ECO:0007669"/>
    <property type="project" value="TreeGrafter"/>
</dbReference>
<protein>
    <recommendedName>
        <fullName evidence="11">Oligoendopeptidase F</fullName>
    </recommendedName>
</protein>
<dbReference type="GO" id="GO:0046872">
    <property type="term" value="F:metal ion binding"/>
    <property type="evidence" value="ECO:0007669"/>
    <property type="project" value="UniProtKB-UniRule"/>
</dbReference>